<evidence type="ECO:0000313" key="3">
    <source>
        <dbReference type="Proteomes" id="UP000032675"/>
    </source>
</evidence>
<reference evidence="2 3" key="1">
    <citation type="submission" date="2012-11" db="EMBL/GenBank/DDBJ databases">
        <title>Whole genome sequence of Gluconacetobacter europaeus NBRC3261.</title>
        <authorList>
            <person name="Azuma Y."/>
            <person name="Higashiura N."/>
            <person name="Hirakawa H."/>
            <person name="Matsushita K."/>
        </authorList>
    </citation>
    <scope>NUCLEOTIDE SEQUENCE [LARGE SCALE GENOMIC DNA]</scope>
    <source>
        <strain evidence="2 3">NBRC 3261</strain>
    </source>
</reference>
<dbReference type="EMBL" id="BANI01000056">
    <property type="protein sequence ID" value="GAN96327.1"/>
    <property type="molecule type" value="Genomic_DNA"/>
</dbReference>
<sequence length="264" mass="29048">MEMIVLGCAGSAGVPMLGGPDGAGDWGECDPNEPRNRRTRSSVIISDGPGRVLLVDTGPDLRDQLLTQRIGVVDAVLYTHAHADHIAGLDELRTINRIIGGPLPVYGTRQVMDEISIRFDYAFRPWTPPHIFRPILDVHHVSLPSTVMMAGMAVQVFGQCHGKVETLGLRVGPMAYCTDVAEMDDAALDTLRGVDTWVVDCFQRDAHPSHGWLARVLEWRDIIQPRRTVLTHMGPDMDWAWMQASLPDGVEAAYDGLRLHASGK</sequence>
<dbReference type="Pfam" id="PF12706">
    <property type="entry name" value="Lactamase_B_2"/>
    <property type="match status" value="1"/>
</dbReference>
<dbReference type="InterPro" id="IPR036866">
    <property type="entry name" value="RibonucZ/Hydroxyglut_hydro"/>
</dbReference>
<gene>
    <name evidence="2" type="ORF">Geu3261_0062_006</name>
</gene>
<dbReference type="InterPro" id="IPR001279">
    <property type="entry name" value="Metallo-B-lactamas"/>
</dbReference>
<accession>A0A0D6PYE4</accession>
<organism evidence="2 3">
    <name type="scientific">Komagataeibacter europaeus NBRC 3261</name>
    <dbReference type="NCBI Taxonomy" id="1234669"/>
    <lineage>
        <taxon>Bacteria</taxon>
        <taxon>Pseudomonadati</taxon>
        <taxon>Pseudomonadota</taxon>
        <taxon>Alphaproteobacteria</taxon>
        <taxon>Acetobacterales</taxon>
        <taxon>Acetobacteraceae</taxon>
        <taxon>Komagataeibacter</taxon>
    </lineage>
</organism>
<dbReference type="CDD" id="cd16279">
    <property type="entry name" value="metallo-hydrolase-like_MBL-fold"/>
    <property type="match status" value="1"/>
</dbReference>
<protein>
    <submittedName>
        <fullName evidence="2">Metal dependent hydrolase PhnP</fullName>
    </submittedName>
</protein>
<proteinExistence type="predicted"/>
<evidence type="ECO:0000313" key="2">
    <source>
        <dbReference type="EMBL" id="GAN96327.1"/>
    </source>
</evidence>
<keyword evidence="2" id="KW-0378">Hydrolase</keyword>
<dbReference type="GO" id="GO:0016787">
    <property type="term" value="F:hydrolase activity"/>
    <property type="evidence" value="ECO:0007669"/>
    <property type="project" value="UniProtKB-KW"/>
</dbReference>
<dbReference type="RefSeq" id="WP_048850990.1">
    <property type="nucleotide sequence ID" value="NZ_BANI01000056.1"/>
</dbReference>
<name>A0A0D6PYE4_KOMEU</name>
<comment type="caution">
    <text evidence="2">The sequence shown here is derived from an EMBL/GenBank/DDBJ whole genome shotgun (WGS) entry which is preliminary data.</text>
</comment>
<dbReference type="AlphaFoldDB" id="A0A0D6PYE4"/>
<dbReference type="Gene3D" id="3.60.15.10">
    <property type="entry name" value="Ribonuclease Z/Hydroxyacylglutathione hydrolase-like"/>
    <property type="match status" value="1"/>
</dbReference>
<dbReference type="Proteomes" id="UP000032675">
    <property type="component" value="Unassembled WGS sequence"/>
</dbReference>
<dbReference type="SUPFAM" id="SSF56281">
    <property type="entry name" value="Metallo-hydrolase/oxidoreductase"/>
    <property type="match status" value="1"/>
</dbReference>
<dbReference type="PANTHER" id="PTHR42663">
    <property type="entry name" value="HYDROLASE C777.06C-RELATED-RELATED"/>
    <property type="match status" value="1"/>
</dbReference>
<evidence type="ECO:0000259" key="1">
    <source>
        <dbReference type="SMART" id="SM00849"/>
    </source>
</evidence>
<dbReference type="SMART" id="SM00849">
    <property type="entry name" value="Lactamase_B"/>
    <property type="match status" value="1"/>
</dbReference>
<feature type="domain" description="Metallo-beta-lactamase" evidence="1">
    <location>
        <begin position="39"/>
        <end position="210"/>
    </location>
</feature>
<dbReference type="PANTHER" id="PTHR42663:SF6">
    <property type="entry name" value="HYDROLASE C777.06C-RELATED"/>
    <property type="match status" value="1"/>
</dbReference>